<dbReference type="AlphaFoldDB" id="A0A8J4GPA8"/>
<feature type="compositionally biased region" description="Basic residues" evidence="1">
    <location>
        <begin position="62"/>
        <end position="74"/>
    </location>
</feature>
<evidence type="ECO:0000313" key="3">
    <source>
        <dbReference type="Proteomes" id="UP000722791"/>
    </source>
</evidence>
<evidence type="ECO:0000313" key="2">
    <source>
        <dbReference type="EMBL" id="GIM12152.1"/>
    </source>
</evidence>
<comment type="caution">
    <text evidence="2">The sequence shown here is derived from an EMBL/GenBank/DDBJ whole genome shotgun (WGS) entry which is preliminary data.</text>
</comment>
<dbReference type="Proteomes" id="UP000722791">
    <property type="component" value="Unassembled WGS sequence"/>
</dbReference>
<accession>A0A8J4GPA8</accession>
<sequence>YYSLKTAIFITLICSKYTMPPGTINRPKTKALKVRREKIRTKKKLASSSERHKNQVQLLKARNPKRERKLAKRKAALDRAAAAEGRPVDEMVDVKPTKPKKTGRRSASGDDDGMQE</sequence>
<dbReference type="EMBL" id="BNCQ01000042">
    <property type="protein sequence ID" value="GIM12152.1"/>
    <property type="molecule type" value="Genomic_DNA"/>
</dbReference>
<feature type="non-terminal residue" evidence="2">
    <location>
        <position position="116"/>
    </location>
</feature>
<proteinExistence type="predicted"/>
<evidence type="ECO:0000256" key="1">
    <source>
        <dbReference type="SAM" id="MobiDB-lite"/>
    </source>
</evidence>
<name>A0A8J4GPA8_9CHLO</name>
<organism evidence="2 3">
    <name type="scientific">Volvox reticuliferus</name>
    <dbReference type="NCBI Taxonomy" id="1737510"/>
    <lineage>
        <taxon>Eukaryota</taxon>
        <taxon>Viridiplantae</taxon>
        <taxon>Chlorophyta</taxon>
        <taxon>core chlorophytes</taxon>
        <taxon>Chlorophyceae</taxon>
        <taxon>CS clade</taxon>
        <taxon>Chlamydomonadales</taxon>
        <taxon>Volvocaceae</taxon>
        <taxon>Volvox</taxon>
    </lineage>
</organism>
<feature type="compositionally biased region" description="Basic and acidic residues" evidence="1">
    <location>
        <begin position="86"/>
        <end position="96"/>
    </location>
</feature>
<protein>
    <submittedName>
        <fullName evidence="2">Uncharacterized protein</fullName>
    </submittedName>
</protein>
<feature type="region of interest" description="Disordered" evidence="1">
    <location>
        <begin position="39"/>
        <end position="116"/>
    </location>
</feature>
<gene>
    <name evidence="2" type="ORF">Vretimale_15569</name>
</gene>
<reference evidence="2" key="1">
    <citation type="journal article" date="2021" name="Proc. Natl. Acad. Sci. U.S.A.">
        <title>Three genomes in the algal genus Volvox reveal the fate of a haploid sex-determining region after a transition to homothallism.</title>
        <authorList>
            <person name="Yamamoto K."/>
            <person name="Hamaji T."/>
            <person name="Kawai-Toyooka H."/>
            <person name="Matsuzaki R."/>
            <person name="Takahashi F."/>
            <person name="Nishimura Y."/>
            <person name="Kawachi M."/>
            <person name="Noguchi H."/>
            <person name="Minakuchi Y."/>
            <person name="Umen J.G."/>
            <person name="Toyoda A."/>
            <person name="Nozaki H."/>
        </authorList>
    </citation>
    <scope>NUCLEOTIDE SEQUENCE</scope>
    <source>
        <strain evidence="2">NIES-3785</strain>
    </source>
</reference>